<dbReference type="Pfam" id="PF00132">
    <property type="entry name" value="Hexapep"/>
    <property type="match status" value="1"/>
</dbReference>
<evidence type="ECO:0000256" key="3">
    <source>
        <dbReference type="ARBA" id="ARBA00013266"/>
    </source>
</evidence>
<evidence type="ECO:0000256" key="9">
    <source>
        <dbReference type="ARBA" id="ARBA00049486"/>
    </source>
</evidence>
<evidence type="ECO:0000256" key="4">
    <source>
        <dbReference type="ARBA" id="ARBA00018522"/>
    </source>
</evidence>
<dbReference type="Proteomes" id="UP001501126">
    <property type="component" value="Unassembled WGS sequence"/>
</dbReference>
<evidence type="ECO:0000313" key="12">
    <source>
        <dbReference type="Proteomes" id="UP001501126"/>
    </source>
</evidence>
<proteinExistence type="inferred from homology"/>
<evidence type="ECO:0000256" key="7">
    <source>
        <dbReference type="ARBA" id="ARBA00022737"/>
    </source>
</evidence>
<dbReference type="RefSeq" id="WP_343787642.1">
    <property type="nucleotide sequence ID" value="NZ_BAAAFH010000011.1"/>
</dbReference>
<protein>
    <recommendedName>
        <fullName evidence="4">Serine acetyltransferase</fullName>
        <ecNumber evidence="3">2.3.1.30</ecNumber>
    </recommendedName>
</protein>
<dbReference type="Gene3D" id="1.10.3130.10">
    <property type="entry name" value="serine acetyltransferase, domain 1"/>
    <property type="match status" value="1"/>
</dbReference>
<evidence type="ECO:0000313" key="11">
    <source>
        <dbReference type="EMBL" id="GAA0875791.1"/>
    </source>
</evidence>
<dbReference type="InterPro" id="IPR010493">
    <property type="entry name" value="Ser_AcTrfase_N"/>
</dbReference>
<organism evidence="11 12">
    <name type="scientific">Wandonia haliotis</name>
    <dbReference type="NCBI Taxonomy" id="574963"/>
    <lineage>
        <taxon>Bacteria</taxon>
        <taxon>Pseudomonadati</taxon>
        <taxon>Bacteroidota</taxon>
        <taxon>Flavobacteriia</taxon>
        <taxon>Flavobacteriales</taxon>
        <taxon>Crocinitomicaceae</taxon>
        <taxon>Wandonia</taxon>
    </lineage>
</organism>
<name>A0ABN1MR31_9FLAO</name>
<dbReference type="SUPFAM" id="SSF51161">
    <property type="entry name" value="Trimeric LpxA-like enzymes"/>
    <property type="match status" value="1"/>
</dbReference>
<dbReference type="InterPro" id="IPR053376">
    <property type="entry name" value="Serine_acetyltransferase"/>
</dbReference>
<dbReference type="EMBL" id="BAAAFH010000011">
    <property type="protein sequence ID" value="GAA0875791.1"/>
    <property type="molecule type" value="Genomic_DNA"/>
</dbReference>
<keyword evidence="6" id="KW-0808">Transferase</keyword>
<evidence type="ECO:0000256" key="1">
    <source>
        <dbReference type="ARBA" id="ARBA00004876"/>
    </source>
</evidence>
<dbReference type="SMART" id="SM00971">
    <property type="entry name" value="SATase_N"/>
    <property type="match status" value="1"/>
</dbReference>
<evidence type="ECO:0000259" key="10">
    <source>
        <dbReference type="SMART" id="SM00971"/>
    </source>
</evidence>
<keyword evidence="8" id="KW-0012">Acyltransferase</keyword>
<dbReference type="Gene3D" id="2.160.10.10">
    <property type="entry name" value="Hexapeptide repeat proteins"/>
    <property type="match status" value="1"/>
</dbReference>
<keyword evidence="7" id="KW-0677">Repeat</keyword>
<comment type="similarity">
    <text evidence="2">Belongs to the transferase hexapeptide repeat family.</text>
</comment>
<feature type="domain" description="Serine acetyltransferase N-terminal" evidence="10">
    <location>
        <begin position="5"/>
        <end position="109"/>
    </location>
</feature>
<evidence type="ECO:0000256" key="6">
    <source>
        <dbReference type="ARBA" id="ARBA00022679"/>
    </source>
</evidence>
<dbReference type="NCBIfam" id="NF041874">
    <property type="entry name" value="EPS_EpsC"/>
    <property type="match status" value="1"/>
</dbReference>
<accession>A0ABN1MR31</accession>
<dbReference type="InterPro" id="IPR001451">
    <property type="entry name" value="Hexapep"/>
</dbReference>
<dbReference type="EC" id="2.3.1.30" evidence="3"/>
<evidence type="ECO:0000256" key="2">
    <source>
        <dbReference type="ARBA" id="ARBA00007274"/>
    </source>
</evidence>
<dbReference type="InterPro" id="IPR018357">
    <property type="entry name" value="Hexapep_transf_CS"/>
</dbReference>
<gene>
    <name evidence="11" type="primary">cysE</name>
    <name evidence="11" type="ORF">GCM10009118_22000</name>
</gene>
<comment type="pathway">
    <text evidence="1">Amino-acid biosynthesis; L-cysteine biosynthesis; L-cysteine from L-serine: step 1/2.</text>
</comment>
<dbReference type="PROSITE" id="PS00101">
    <property type="entry name" value="HEXAPEP_TRANSFERASES"/>
    <property type="match status" value="1"/>
</dbReference>
<reference evidence="11 12" key="1">
    <citation type="journal article" date="2019" name="Int. J. Syst. Evol. Microbiol.">
        <title>The Global Catalogue of Microorganisms (GCM) 10K type strain sequencing project: providing services to taxonomists for standard genome sequencing and annotation.</title>
        <authorList>
            <consortium name="The Broad Institute Genomics Platform"/>
            <consortium name="The Broad Institute Genome Sequencing Center for Infectious Disease"/>
            <person name="Wu L."/>
            <person name="Ma J."/>
        </authorList>
    </citation>
    <scope>NUCLEOTIDE SEQUENCE [LARGE SCALE GENOMIC DNA]</scope>
    <source>
        <strain evidence="11 12">JCM 16083</strain>
    </source>
</reference>
<sequence length="247" mass="27426">MMESLWSKIRQEIKENWKKEPEIRSVIEKNVIEEQGFLDTLATILSNKLCDNFRSQEDLQALFYKVLNENDTIQEELVTDLKTYYDRDFACETYLEVLLFSRGFQSVTAYRIARSFFLEGKKLTAKYFQNRIFEVYGVDIHPNARLGKGIVVDHGIGLVIGETAKVGDRAFIFHNVTLGGTGHEGGDRHPKIGKNVIIGAGATVLGNITIGDNVNIAAGSVVTKSVEPGYTVAGVPAKVIGEAKKLL</sequence>
<dbReference type="PANTHER" id="PTHR42811">
    <property type="entry name" value="SERINE ACETYLTRANSFERASE"/>
    <property type="match status" value="1"/>
</dbReference>
<keyword evidence="12" id="KW-1185">Reference proteome</keyword>
<comment type="catalytic activity">
    <reaction evidence="9">
        <text>L-serine + acetyl-CoA = O-acetyl-L-serine + CoA</text>
        <dbReference type="Rhea" id="RHEA:24560"/>
        <dbReference type="ChEBI" id="CHEBI:33384"/>
        <dbReference type="ChEBI" id="CHEBI:57287"/>
        <dbReference type="ChEBI" id="CHEBI:57288"/>
        <dbReference type="ChEBI" id="CHEBI:58340"/>
        <dbReference type="EC" id="2.3.1.30"/>
    </reaction>
</comment>
<dbReference type="InterPro" id="IPR045304">
    <property type="entry name" value="LbH_SAT"/>
</dbReference>
<dbReference type="CDD" id="cd03354">
    <property type="entry name" value="LbH_SAT"/>
    <property type="match status" value="1"/>
</dbReference>
<evidence type="ECO:0000256" key="5">
    <source>
        <dbReference type="ARBA" id="ARBA00022605"/>
    </source>
</evidence>
<dbReference type="InterPro" id="IPR011004">
    <property type="entry name" value="Trimer_LpxA-like_sf"/>
</dbReference>
<evidence type="ECO:0000256" key="8">
    <source>
        <dbReference type="ARBA" id="ARBA00023315"/>
    </source>
</evidence>
<dbReference type="Pfam" id="PF06426">
    <property type="entry name" value="SATase_N"/>
    <property type="match status" value="1"/>
</dbReference>
<keyword evidence="5" id="KW-0028">Amino-acid biosynthesis</keyword>
<dbReference type="InterPro" id="IPR042122">
    <property type="entry name" value="Ser_AcTrfase_N_sf"/>
</dbReference>
<comment type="caution">
    <text evidence="11">The sequence shown here is derived from an EMBL/GenBank/DDBJ whole genome shotgun (WGS) entry which is preliminary data.</text>
</comment>